<dbReference type="Proteomes" id="UP000003531">
    <property type="component" value="Unassembled WGS sequence"/>
</dbReference>
<dbReference type="SUPFAM" id="SSF103473">
    <property type="entry name" value="MFS general substrate transporter"/>
    <property type="match status" value="1"/>
</dbReference>
<reference evidence="8 9" key="1">
    <citation type="submission" date="2009-01" db="EMBL/GenBank/DDBJ databases">
        <authorList>
            <person name="Qin X."/>
            <person name="Bachman B."/>
            <person name="Battles P."/>
            <person name="Bell A."/>
            <person name="Bess C."/>
            <person name="Bickham C."/>
            <person name="Chaboub L."/>
            <person name="Chen D."/>
            <person name="Coyle M."/>
            <person name="Deiros D.R."/>
            <person name="Dinh H."/>
            <person name="Forbes L."/>
            <person name="Fowler G."/>
            <person name="Francisco L."/>
            <person name="Fu Q."/>
            <person name="Gubbala S."/>
            <person name="Hale W."/>
            <person name="Han Y."/>
            <person name="Hemphill L."/>
            <person name="Highlander S.K."/>
            <person name="Hirani K."/>
            <person name="Hogues M."/>
            <person name="Jackson L."/>
            <person name="Jakkamsetti A."/>
            <person name="Javaid M."/>
            <person name="Jiang H."/>
            <person name="Korchina V."/>
            <person name="Kovar C."/>
            <person name="Lara F."/>
            <person name="Lee S."/>
            <person name="Mata R."/>
            <person name="Mathew T."/>
            <person name="Moen C."/>
            <person name="Morales K."/>
            <person name="Munidasa M."/>
            <person name="Nazareth L."/>
            <person name="Ngo R."/>
            <person name="Nguyen L."/>
            <person name="Okwuonu G."/>
            <person name="Ongeri F."/>
            <person name="Patil S."/>
            <person name="Petrosino J."/>
            <person name="Pham C."/>
            <person name="Pham P."/>
            <person name="Pu L.-L."/>
            <person name="Puazo M."/>
            <person name="Raj R."/>
            <person name="Reid J."/>
            <person name="Rouhana J."/>
            <person name="Saada N."/>
            <person name="Shang Y."/>
            <person name="Simmons D."/>
            <person name="Thornton R."/>
            <person name="Warren J."/>
            <person name="Weissenberger G."/>
            <person name="Zhang J."/>
            <person name="Zhang L."/>
            <person name="Zhou C."/>
            <person name="Zhu D."/>
            <person name="Muzny D."/>
            <person name="Worley K."/>
            <person name="Gibbs R."/>
        </authorList>
    </citation>
    <scope>NUCLEOTIDE SEQUENCE [LARGE SCALE GENOMIC DNA]</scope>
    <source>
        <strain evidence="8 9">ATCC 11741</strain>
    </source>
</reference>
<dbReference type="CDD" id="cd17345">
    <property type="entry name" value="MFS_GlpT"/>
    <property type="match status" value="1"/>
</dbReference>
<evidence type="ECO:0000256" key="2">
    <source>
        <dbReference type="ARBA" id="ARBA00022448"/>
    </source>
</evidence>
<accession>C2EHU8</accession>
<keyword evidence="2" id="KW-0813">Transport</keyword>
<feature type="transmembrane region" description="Helical" evidence="6">
    <location>
        <begin position="315"/>
        <end position="338"/>
    </location>
</feature>
<protein>
    <submittedName>
        <fullName evidence="8">Putative glycerol-3-phosphate transporter</fullName>
    </submittedName>
</protein>
<feature type="transmembrane region" description="Helical" evidence="6">
    <location>
        <begin position="375"/>
        <end position="401"/>
    </location>
</feature>
<evidence type="ECO:0000256" key="4">
    <source>
        <dbReference type="ARBA" id="ARBA00022989"/>
    </source>
</evidence>
<name>C2EHU8_9LACO</name>
<dbReference type="EMBL" id="ACGT01000019">
    <property type="protein sequence ID" value="EEJ73945.1"/>
    <property type="molecule type" value="Genomic_DNA"/>
</dbReference>
<gene>
    <name evidence="8" type="primary">glpT</name>
    <name evidence="8" type="ORF">HMPREF0545_1220</name>
</gene>
<keyword evidence="5 6" id="KW-0472">Membrane</keyword>
<dbReference type="PIRSF" id="PIRSF002808">
    <property type="entry name" value="Hexose_phosphate_transp"/>
    <property type="match status" value="1"/>
</dbReference>
<feature type="transmembrane region" description="Helical" evidence="6">
    <location>
        <begin position="413"/>
        <end position="436"/>
    </location>
</feature>
<keyword evidence="3 6" id="KW-0812">Transmembrane</keyword>
<dbReference type="Pfam" id="PF07690">
    <property type="entry name" value="MFS_1"/>
    <property type="match status" value="1"/>
</dbReference>
<feature type="transmembrane region" description="Helical" evidence="6">
    <location>
        <begin position="442"/>
        <end position="462"/>
    </location>
</feature>
<dbReference type="AlphaFoldDB" id="C2EHU8"/>
<evidence type="ECO:0000256" key="3">
    <source>
        <dbReference type="ARBA" id="ARBA00022692"/>
    </source>
</evidence>
<dbReference type="GO" id="GO:0005886">
    <property type="term" value="C:plasma membrane"/>
    <property type="evidence" value="ECO:0007669"/>
    <property type="project" value="UniProtKB-SubCell"/>
</dbReference>
<feature type="transmembrane region" description="Helical" evidence="6">
    <location>
        <begin position="64"/>
        <end position="87"/>
    </location>
</feature>
<feature type="transmembrane region" description="Helical" evidence="6">
    <location>
        <begin position="107"/>
        <end position="140"/>
    </location>
</feature>
<dbReference type="Gene3D" id="1.20.1250.20">
    <property type="entry name" value="MFS general substrate transporter like domains"/>
    <property type="match status" value="2"/>
</dbReference>
<dbReference type="InterPro" id="IPR051337">
    <property type="entry name" value="OPA_Antiporter"/>
</dbReference>
<proteinExistence type="predicted"/>
<dbReference type="InterPro" id="IPR036259">
    <property type="entry name" value="MFS_trans_sf"/>
</dbReference>
<evidence type="ECO:0000313" key="8">
    <source>
        <dbReference type="EMBL" id="EEJ73945.1"/>
    </source>
</evidence>
<comment type="subcellular location">
    <subcellularLocation>
        <location evidence="1">Cell membrane</location>
        <topology evidence="1">Multi-pass membrane protein</topology>
    </subcellularLocation>
</comment>
<sequence length="476" mass="51719">MKPFTLTEKEGFYMFKKLLAPPGKKPRLSDAEVARKYPRYRTQVIISIFVGYMGYYFVRNTTSILSGILKMSATEIGIITCASYIAYGVSKFVSGLISDESNSKIFLPLGLLLSGIINIFIGVIPSVITSVWLFTIFYLINGWLQGMGWPPGARTLVYWFGNKERITYGTIWNLSHNFGGAIAPLLAGAGLALAGNDPLAQARAAYWFPGIVVCIMAVIIYFIQEDTPESVGLPPIEEYKSEEYRESDNAKLEEDAAAVEMSMGEIVKKYILPNTKLMWSSLYAALVYILRYGIVSWTPKFLATSIQDGGKGITAAAGMGGFSFFELGGIAGMLIAGWVSAKLFKNSKPLTNVACLIITLILLVAYWFIPAGPEYMIWDFAILIGLGASIYGPVMMVGLYAMELVPKAAAGAAAGLSGTFSYVGGATVATLVIGIIVDHLGWGVAFIVFGISGIAAIICTLLSRDKSLEYWEDDKK</sequence>
<organism evidence="8 9">
    <name type="scientific">Ligilactobacillus salivarius DSM 20555 = ATCC 11741</name>
    <dbReference type="NCBI Taxonomy" id="1423799"/>
    <lineage>
        <taxon>Bacteria</taxon>
        <taxon>Bacillati</taxon>
        <taxon>Bacillota</taxon>
        <taxon>Bacilli</taxon>
        <taxon>Lactobacillales</taxon>
        <taxon>Lactobacillaceae</taxon>
        <taxon>Ligilactobacillus</taxon>
    </lineage>
</organism>
<evidence type="ECO:0000313" key="9">
    <source>
        <dbReference type="Proteomes" id="UP000003531"/>
    </source>
</evidence>
<evidence type="ECO:0000256" key="6">
    <source>
        <dbReference type="SAM" id="Phobius"/>
    </source>
</evidence>
<dbReference type="InterPro" id="IPR011701">
    <property type="entry name" value="MFS"/>
</dbReference>
<dbReference type="PROSITE" id="PS50850">
    <property type="entry name" value="MFS"/>
    <property type="match status" value="1"/>
</dbReference>
<evidence type="ECO:0000256" key="1">
    <source>
        <dbReference type="ARBA" id="ARBA00004651"/>
    </source>
</evidence>
<feature type="transmembrane region" description="Helical" evidence="6">
    <location>
        <begin position="350"/>
        <end position="369"/>
    </location>
</feature>
<dbReference type="GO" id="GO:0061513">
    <property type="term" value="F:glucose 6-phosphate:phosphate antiporter activity"/>
    <property type="evidence" value="ECO:0007669"/>
    <property type="project" value="TreeGrafter"/>
</dbReference>
<dbReference type="PANTHER" id="PTHR43826:SF3">
    <property type="entry name" value="GLUCOSE-6-PHOSPHATE EXCHANGER SLC37A4"/>
    <property type="match status" value="1"/>
</dbReference>
<evidence type="ECO:0000259" key="7">
    <source>
        <dbReference type="PROSITE" id="PS50850"/>
    </source>
</evidence>
<feature type="domain" description="Major facilitator superfamily (MFS) profile" evidence="7">
    <location>
        <begin position="40"/>
        <end position="468"/>
    </location>
</feature>
<feature type="transmembrane region" description="Helical" evidence="6">
    <location>
        <begin position="40"/>
        <end position="58"/>
    </location>
</feature>
<dbReference type="HOGENOM" id="CLU_001265_31_0_9"/>
<feature type="transmembrane region" description="Helical" evidence="6">
    <location>
        <begin position="204"/>
        <end position="223"/>
    </location>
</feature>
<evidence type="ECO:0000256" key="5">
    <source>
        <dbReference type="ARBA" id="ARBA00023136"/>
    </source>
</evidence>
<comment type="caution">
    <text evidence="8">The sequence shown here is derived from an EMBL/GenBank/DDBJ whole genome shotgun (WGS) entry which is preliminary data.</text>
</comment>
<keyword evidence="4 6" id="KW-1133">Transmembrane helix</keyword>
<dbReference type="InterPro" id="IPR000849">
    <property type="entry name" value="Sugar_P_transporter"/>
</dbReference>
<feature type="transmembrane region" description="Helical" evidence="6">
    <location>
        <begin position="277"/>
        <end position="295"/>
    </location>
</feature>
<dbReference type="InterPro" id="IPR020846">
    <property type="entry name" value="MFS_dom"/>
</dbReference>
<dbReference type="GO" id="GO:0035435">
    <property type="term" value="P:phosphate ion transmembrane transport"/>
    <property type="evidence" value="ECO:0007669"/>
    <property type="project" value="TreeGrafter"/>
</dbReference>
<dbReference type="PANTHER" id="PTHR43826">
    <property type="entry name" value="GLUCOSE-6-PHOSPHATE EXCHANGER SLC37A4"/>
    <property type="match status" value="1"/>
</dbReference>